<feature type="domain" description="Peptidase M20 dimerisation" evidence="2">
    <location>
        <begin position="231"/>
        <end position="319"/>
    </location>
</feature>
<dbReference type="GO" id="GO:0046872">
    <property type="term" value="F:metal ion binding"/>
    <property type="evidence" value="ECO:0007669"/>
    <property type="project" value="UniProtKB-KW"/>
</dbReference>
<comment type="caution">
    <text evidence="3">The sequence shown here is derived from an EMBL/GenBank/DDBJ whole genome shotgun (WGS) entry which is preliminary data.</text>
</comment>
<dbReference type="NCBIfam" id="TIGR01891">
    <property type="entry name" value="amidohydrolases"/>
    <property type="match status" value="1"/>
</dbReference>
<evidence type="ECO:0000259" key="2">
    <source>
        <dbReference type="Pfam" id="PF07687"/>
    </source>
</evidence>
<dbReference type="AlphaFoldDB" id="A0A2S5GBD4"/>
<keyword evidence="1" id="KW-0464">Manganese</keyword>
<comment type="cofactor">
    <cofactor evidence="1">
        <name>Mn(2+)</name>
        <dbReference type="ChEBI" id="CHEBI:29035"/>
    </cofactor>
    <text evidence="1">The Mn(2+) ion enhances activity.</text>
</comment>
<name>A0A2S5GBD4_9BACL</name>
<dbReference type="GO" id="GO:0071713">
    <property type="term" value="F:para-aminobenzoyl-glutamate hydrolase activity"/>
    <property type="evidence" value="ECO:0007669"/>
    <property type="project" value="TreeGrafter"/>
</dbReference>
<dbReference type="OrthoDB" id="2416606at2"/>
<dbReference type="EMBL" id="PREZ01000004">
    <property type="protein sequence ID" value="PPA70310.1"/>
    <property type="molecule type" value="Genomic_DNA"/>
</dbReference>
<dbReference type="GO" id="GO:0046657">
    <property type="term" value="P:folic acid catabolic process"/>
    <property type="evidence" value="ECO:0007669"/>
    <property type="project" value="TreeGrafter"/>
</dbReference>
<dbReference type="SUPFAM" id="SSF55031">
    <property type="entry name" value="Bacterial exopeptidase dimerisation domain"/>
    <property type="match status" value="1"/>
</dbReference>
<dbReference type="InterPro" id="IPR036264">
    <property type="entry name" value="Bact_exopeptidase_dim_dom"/>
</dbReference>
<evidence type="ECO:0000256" key="1">
    <source>
        <dbReference type="PIRSR" id="PIRSR005962-1"/>
    </source>
</evidence>
<keyword evidence="4" id="KW-1185">Reference proteome</keyword>
<dbReference type="InterPro" id="IPR002933">
    <property type="entry name" value="Peptidase_M20"/>
</dbReference>
<reference evidence="3 4" key="1">
    <citation type="submission" date="2018-02" db="EMBL/GenBank/DDBJ databases">
        <title>Jeotgalibacillus proteolyticum sp. nov. a protease producing bacterium isolated from ocean sediments of Laizhou Bay.</title>
        <authorList>
            <person name="Li Y."/>
        </authorList>
    </citation>
    <scope>NUCLEOTIDE SEQUENCE [LARGE SCALE GENOMIC DNA]</scope>
    <source>
        <strain evidence="3 4">22-7</strain>
    </source>
</reference>
<feature type="binding site" evidence="1">
    <location>
        <position position="404"/>
    </location>
    <ligand>
        <name>Mn(2+)</name>
        <dbReference type="ChEBI" id="CHEBI:29035"/>
        <label>2</label>
    </ligand>
</feature>
<dbReference type="GO" id="GO:0016805">
    <property type="term" value="F:dipeptidase activity"/>
    <property type="evidence" value="ECO:0007669"/>
    <property type="project" value="TreeGrafter"/>
</dbReference>
<feature type="binding site" evidence="1">
    <location>
        <position position="149"/>
    </location>
    <ligand>
        <name>Mn(2+)</name>
        <dbReference type="ChEBI" id="CHEBI:29035"/>
        <label>2</label>
    </ligand>
</feature>
<sequence>MNADSYAEAMYPKMKTWRRELHQFPETGWTEYVTTYRIYEILKELDFTLFTGKDAIHSSSRMGVPTQEELGEAVKRAKEAGADEAFLSKLEGGHTGVVAVLDTGKAGPHTALRFDIDALPIHEAEEAVHFPAEKGFSSSRKGAMHACAHDGHTAIGLATASFLSRHRQELKGKFTLLFQPAEEGSRGAKSMVDKGWLDDVDYFLGGHIGIEDLQIGQIAATADQFLATTKFDVRFHGKASHAGKRPEEGKNALLAAASCVQSLFAISPHSGGATRLNIGTLTAGSGRNIVPDHAIFTGETRGETNELNEYVFSEAKRIIHSSADLWQVEAELIEAGHGTAARCDDIFPELVSRAAKQSSFLTEVLPVIALGASEDVTHMINRVQEKGGKATYMIFGTPLKEGHHHPRFDFNEEVLKTGLLAFLTVLIYMQTNEKEWSE</sequence>
<dbReference type="InterPro" id="IPR011650">
    <property type="entry name" value="Peptidase_M20_dimer"/>
</dbReference>
<feature type="binding site" evidence="1">
    <location>
        <position position="183"/>
    </location>
    <ligand>
        <name>Mn(2+)</name>
        <dbReference type="ChEBI" id="CHEBI:29035"/>
        <label>2</label>
    </ligand>
</feature>
<dbReference type="GO" id="GO:0005737">
    <property type="term" value="C:cytoplasm"/>
    <property type="evidence" value="ECO:0007669"/>
    <property type="project" value="TreeGrafter"/>
</dbReference>
<dbReference type="InterPro" id="IPR052030">
    <property type="entry name" value="Peptidase_M20/M20A_hydrolases"/>
</dbReference>
<proteinExistence type="predicted"/>
<dbReference type="Proteomes" id="UP000239047">
    <property type="component" value="Unassembled WGS sequence"/>
</dbReference>
<keyword evidence="1" id="KW-0479">Metal-binding</keyword>
<dbReference type="PANTHER" id="PTHR30575">
    <property type="entry name" value="PEPTIDASE M20"/>
    <property type="match status" value="1"/>
</dbReference>
<dbReference type="Pfam" id="PF07687">
    <property type="entry name" value="M20_dimer"/>
    <property type="match status" value="1"/>
</dbReference>
<dbReference type="Gene3D" id="3.40.630.10">
    <property type="entry name" value="Zn peptidases"/>
    <property type="match status" value="2"/>
</dbReference>
<accession>A0A2S5GBD4</accession>
<dbReference type="PANTHER" id="PTHR30575:SF3">
    <property type="entry name" value="PEPTIDASE M20 DIMERISATION DOMAIN-CONTAINING PROTEIN"/>
    <property type="match status" value="1"/>
</dbReference>
<gene>
    <name evidence="3" type="ORF">C4B60_12080</name>
</gene>
<organism evidence="3 4">
    <name type="scientific">Jeotgalibacillus proteolyticus</name>
    <dbReference type="NCBI Taxonomy" id="2082395"/>
    <lineage>
        <taxon>Bacteria</taxon>
        <taxon>Bacillati</taxon>
        <taxon>Bacillota</taxon>
        <taxon>Bacilli</taxon>
        <taxon>Bacillales</taxon>
        <taxon>Caryophanaceae</taxon>
        <taxon>Jeotgalibacillus</taxon>
    </lineage>
</organism>
<dbReference type="SUPFAM" id="SSF53187">
    <property type="entry name" value="Zn-dependent exopeptidases"/>
    <property type="match status" value="1"/>
</dbReference>
<evidence type="ECO:0000313" key="3">
    <source>
        <dbReference type="EMBL" id="PPA70310.1"/>
    </source>
</evidence>
<dbReference type="PIRSF" id="PIRSF005962">
    <property type="entry name" value="Pept_M20D_amidohydro"/>
    <property type="match status" value="1"/>
</dbReference>
<dbReference type="Pfam" id="PF01546">
    <property type="entry name" value="Peptidase_M20"/>
    <property type="match status" value="1"/>
</dbReference>
<feature type="binding site" evidence="1">
    <location>
        <position position="147"/>
    </location>
    <ligand>
        <name>Mn(2+)</name>
        <dbReference type="ChEBI" id="CHEBI:29035"/>
        <label>2</label>
    </ligand>
</feature>
<dbReference type="RefSeq" id="WP_104058260.1">
    <property type="nucleotide sequence ID" value="NZ_PREZ01000004.1"/>
</dbReference>
<protein>
    <submittedName>
        <fullName evidence="3">Peptidase M20</fullName>
    </submittedName>
</protein>
<feature type="binding site" evidence="1">
    <location>
        <position position="207"/>
    </location>
    <ligand>
        <name>Mn(2+)</name>
        <dbReference type="ChEBI" id="CHEBI:29035"/>
        <label>2</label>
    </ligand>
</feature>
<dbReference type="InterPro" id="IPR017439">
    <property type="entry name" value="Amidohydrolase"/>
</dbReference>
<evidence type="ECO:0000313" key="4">
    <source>
        <dbReference type="Proteomes" id="UP000239047"/>
    </source>
</evidence>